<proteinExistence type="predicted"/>
<protein>
    <submittedName>
        <fullName evidence="1">Uncharacterized protein</fullName>
    </submittedName>
</protein>
<sequence length="61" mass="6859">MMISQTVFSGALRRIRLAATYVLGSFFPMNVSAMTEATSSKRMKKKLIMVPTQAVRKSSFR</sequence>
<name>A0ABM9I229_9GAMM</name>
<dbReference type="EMBL" id="OX458333">
    <property type="protein sequence ID" value="CAI8840058.1"/>
    <property type="molecule type" value="Genomic_DNA"/>
</dbReference>
<organism evidence="1 2">
    <name type="scientific">Methylocaldum szegediense</name>
    <dbReference type="NCBI Taxonomy" id="73780"/>
    <lineage>
        <taxon>Bacteria</taxon>
        <taxon>Pseudomonadati</taxon>
        <taxon>Pseudomonadota</taxon>
        <taxon>Gammaproteobacteria</taxon>
        <taxon>Methylococcales</taxon>
        <taxon>Methylococcaceae</taxon>
        <taxon>Methylocaldum</taxon>
    </lineage>
</organism>
<reference evidence="1 2" key="1">
    <citation type="submission" date="2023-03" db="EMBL/GenBank/DDBJ databases">
        <authorList>
            <person name="Pearce D."/>
        </authorList>
    </citation>
    <scope>NUCLEOTIDE SEQUENCE [LARGE SCALE GENOMIC DNA]</scope>
    <source>
        <strain evidence="1">Msz</strain>
    </source>
</reference>
<keyword evidence="2" id="KW-1185">Reference proteome</keyword>
<accession>A0ABM9I229</accession>
<dbReference type="Proteomes" id="UP001162030">
    <property type="component" value="Chromosome"/>
</dbReference>
<evidence type="ECO:0000313" key="1">
    <source>
        <dbReference type="EMBL" id="CAI8840058.1"/>
    </source>
</evidence>
<evidence type="ECO:0000313" key="2">
    <source>
        <dbReference type="Proteomes" id="UP001162030"/>
    </source>
</evidence>
<gene>
    <name evidence="1" type="ORF">MSZNOR_2311</name>
</gene>